<dbReference type="PANTHER" id="PTHR15549:SF27">
    <property type="entry name" value="CHITIN-BINDING TYPE-1 DOMAIN-CONTAINING PROTEIN"/>
    <property type="match status" value="1"/>
</dbReference>
<feature type="transmembrane region" description="Helical" evidence="6">
    <location>
        <begin position="177"/>
        <end position="199"/>
    </location>
</feature>
<reference evidence="7 8" key="1">
    <citation type="submission" date="2024-07" db="EMBL/GenBank/DDBJ databases">
        <title>Section-level genome sequencing and comparative genomics of Aspergillus sections Usti and Cavernicolus.</title>
        <authorList>
            <consortium name="Lawrence Berkeley National Laboratory"/>
            <person name="Nybo J.L."/>
            <person name="Vesth T.C."/>
            <person name="Theobald S."/>
            <person name="Frisvad J.C."/>
            <person name="Larsen T.O."/>
            <person name="Kjaerboelling I."/>
            <person name="Rothschild-Mancinelli K."/>
            <person name="Lyhne E.K."/>
            <person name="Kogle M.E."/>
            <person name="Barry K."/>
            <person name="Clum A."/>
            <person name="Na H."/>
            <person name="Ledsgaard L."/>
            <person name="Lin J."/>
            <person name="Lipzen A."/>
            <person name="Kuo A."/>
            <person name="Riley R."/>
            <person name="Mondo S."/>
            <person name="Labutti K."/>
            <person name="Haridas S."/>
            <person name="Pangalinan J."/>
            <person name="Salamov A.A."/>
            <person name="Simmons B.A."/>
            <person name="Magnuson J.K."/>
            <person name="Chen J."/>
            <person name="Drula E."/>
            <person name="Henrissat B."/>
            <person name="Wiebenga A."/>
            <person name="Lubbers R.J."/>
            <person name="Gomes A.C."/>
            <person name="Makela M.R."/>
            <person name="Stajich J."/>
            <person name="Grigoriev I.V."/>
            <person name="Mortensen U.H."/>
            <person name="De Vries R.P."/>
            <person name="Baker S.E."/>
            <person name="Andersen M.R."/>
        </authorList>
    </citation>
    <scope>NUCLEOTIDE SEQUENCE [LARGE SCALE GENOMIC DNA]</scope>
    <source>
        <strain evidence="7 8">CBS 209.92</strain>
    </source>
</reference>
<keyword evidence="4 6" id="KW-0472">Membrane</keyword>
<sequence>MTDYGPPYGYAVRRNETCNTARNEVDCANPWADWHNCCPEDTICGDGGLCCPTEAGCAAPVERDPHCANNGTWDLYWLDGYFCCDSETNGFSFSGLVYNGSQTTGVGCTEGYPSGDYTEVLVPVSYGNETDTDSSSSSTTPSPTTSTSSQTDSPAATATDLPSEGSSSSSSSTNTGAIAGGVVGGVAGAALILALVWFLMRRRRKAAAAASGAEGVNAPVGNAGYGAEPLPVKEQYAPTHPVEMENNAVRAELYGDQHADGGIPHELPASVPGR</sequence>
<dbReference type="PANTHER" id="PTHR15549">
    <property type="entry name" value="PAIRED IMMUNOGLOBULIN-LIKE TYPE 2 RECEPTOR"/>
    <property type="match status" value="1"/>
</dbReference>
<feature type="region of interest" description="Disordered" evidence="5">
    <location>
        <begin position="126"/>
        <end position="173"/>
    </location>
</feature>
<organism evidence="7 8">
    <name type="scientific">Aspergillus keveii</name>
    <dbReference type="NCBI Taxonomy" id="714993"/>
    <lineage>
        <taxon>Eukaryota</taxon>
        <taxon>Fungi</taxon>
        <taxon>Dikarya</taxon>
        <taxon>Ascomycota</taxon>
        <taxon>Pezizomycotina</taxon>
        <taxon>Eurotiomycetes</taxon>
        <taxon>Eurotiomycetidae</taxon>
        <taxon>Eurotiales</taxon>
        <taxon>Aspergillaceae</taxon>
        <taxon>Aspergillus</taxon>
        <taxon>Aspergillus subgen. Nidulantes</taxon>
    </lineage>
</organism>
<evidence type="ECO:0000256" key="4">
    <source>
        <dbReference type="ARBA" id="ARBA00023136"/>
    </source>
</evidence>
<feature type="compositionally biased region" description="Low complexity" evidence="5">
    <location>
        <begin position="133"/>
        <end position="159"/>
    </location>
</feature>
<accession>A0ABR4FNW1</accession>
<feature type="region of interest" description="Disordered" evidence="5">
    <location>
        <begin position="248"/>
        <end position="274"/>
    </location>
</feature>
<evidence type="ECO:0000313" key="7">
    <source>
        <dbReference type="EMBL" id="KAL2784935.1"/>
    </source>
</evidence>
<gene>
    <name evidence="7" type="ORF">BJX66DRAFT_315858</name>
</gene>
<dbReference type="InterPro" id="IPR051694">
    <property type="entry name" value="Immunoregulatory_rcpt-like"/>
</dbReference>
<keyword evidence="8" id="KW-1185">Reference proteome</keyword>
<evidence type="ECO:0000256" key="3">
    <source>
        <dbReference type="ARBA" id="ARBA00022989"/>
    </source>
</evidence>
<evidence type="ECO:0000256" key="6">
    <source>
        <dbReference type="SAM" id="Phobius"/>
    </source>
</evidence>
<name>A0ABR4FNW1_9EURO</name>
<dbReference type="Proteomes" id="UP001610563">
    <property type="component" value="Unassembled WGS sequence"/>
</dbReference>
<proteinExistence type="predicted"/>
<comment type="caution">
    <text evidence="7">The sequence shown here is derived from an EMBL/GenBank/DDBJ whole genome shotgun (WGS) entry which is preliminary data.</text>
</comment>
<evidence type="ECO:0000313" key="8">
    <source>
        <dbReference type="Proteomes" id="UP001610563"/>
    </source>
</evidence>
<protein>
    <submittedName>
        <fullName evidence="7">Uncharacterized protein</fullName>
    </submittedName>
</protein>
<comment type="subcellular location">
    <subcellularLocation>
        <location evidence="1">Membrane</location>
        <topology evidence="1">Single-pass membrane protein</topology>
    </subcellularLocation>
</comment>
<evidence type="ECO:0000256" key="2">
    <source>
        <dbReference type="ARBA" id="ARBA00022692"/>
    </source>
</evidence>
<keyword evidence="3 6" id="KW-1133">Transmembrane helix</keyword>
<evidence type="ECO:0000256" key="1">
    <source>
        <dbReference type="ARBA" id="ARBA00004167"/>
    </source>
</evidence>
<dbReference type="EMBL" id="JBFTWV010000161">
    <property type="protein sequence ID" value="KAL2784935.1"/>
    <property type="molecule type" value="Genomic_DNA"/>
</dbReference>
<evidence type="ECO:0000256" key="5">
    <source>
        <dbReference type="SAM" id="MobiDB-lite"/>
    </source>
</evidence>
<keyword evidence="2 6" id="KW-0812">Transmembrane</keyword>